<accession>A0ABS8S5M4</accession>
<dbReference type="PANTHER" id="PTHR21596:SF23">
    <property type="entry name" value="FACTOR OF DNA METHYLATION 4"/>
    <property type="match status" value="1"/>
</dbReference>
<organism evidence="3 4">
    <name type="scientific">Datura stramonium</name>
    <name type="common">Jimsonweed</name>
    <name type="synonym">Common thornapple</name>
    <dbReference type="NCBI Taxonomy" id="4076"/>
    <lineage>
        <taxon>Eukaryota</taxon>
        <taxon>Viridiplantae</taxon>
        <taxon>Streptophyta</taxon>
        <taxon>Embryophyta</taxon>
        <taxon>Tracheophyta</taxon>
        <taxon>Spermatophyta</taxon>
        <taxon>Magnoliopsida</taxon>
        <taxon>eudicotyledons</taxon>
        <taxon>Gunneridae</taxon>
        <taxon>Pentapetalae</taxon>
        <taxon>asterids</taxon>
        <taxon>lamiids</taxon>
        <taxon>Solanales</taxon>
        <taxon>Solanaceae</taxon>
        <taxon>Solanoideae</taxon>
        <taxon>Datureae</taxon>
        <taxon>Datura</taxon>
    </lineage>
</organism>
<feature type="region of interest" description="Disordered" evidence="1">
    <location>
        <begin position="1"/>
        <end position="49"/>
    </location>
</feature>
<dbReference type="Proteomes" id="UP000823775">
    <property type="component" value="Unassembled WGS sequence"/>
</dbReference>
<sequence length="172" mass="19604">MDKCRSMNTSKAAVDRPINGAEEPSTREKLNAKSRVVSEPPPTSTKDALPLLASSKTKDDPIVFPWMGIVANIPVEYKEGHTRYAIVEFKGDWSRFMNAMTFGKAFELDKHGKRDWNLERCRDDKLYAWIACHEDYYSQSLIGNYLRKNGDLKSVIQIQVEKKGEIHGCYAT</sequence>
<dbReference type="InterPro" id="IPR038588">
    <property type="entry name" value="XS_domain_sf"/>
</dbReference>
<evidence type="ECO:0000313" key="3">
    <source>
        <dbReference type="EMBL" id="MCD7454199.1"/>
    </source>
</evidence>
<feature type="compositionally biased region" description="Polar residues" evidence="1">
    <location>
        <begin position="1"/>
        <end position="11"/>
    </location>
</feature>
<protein>
    <recommendedName>
        <fullName evidence="2">XS domain-containing protein</fullName>
    </recommendedName>
</protein>
<keyword evidence="4" id="KW-1185">Reference proteome</keyword>
<dbReference type="EMBL" id="JACEIK010000291">
    <property type="protein sequence ID" value="MCD7454199.1"/>
    <property type="molecule type" value="Genomic_DNA"/>
</dbReference>
<dbReference type="InterPro" id="IPR005380">
    <property type="entry name" value="XS_domain"/>
</dbReference>
<evidence type="ECO:0000256" key="1">
    <source>
        <dbReference type="SAM" id="MobiDB-lite"/>
    </source>
</evidence>
<feature type="domain" description="XS" evidence="2">
    <location>
        <begin position="78"/>
        <end position="137"/>
    </location>
</feature>
<dbReference type="PANTHER" id="PTHR21596">
    <property type="entry name" value="RIBONUCLEASE P SUBUNIT P38"/>
    <property type="match status" value="1"/>
</dbReference>
<dbReference type="Gene3D" id="3.30.70.2890">
    <property type="entry name" value="XS domain"/>
    <property type="match status" value="1"/>
</dbReference>
<name>A0ABS8S5M4_DATST</name>
<comment type="caution">
    <text evidence="3">The sequence shown here is derived from an EMBL/GenBank/DDBJ whole genome shotgun (WGS) entry which is preliminary data.</text>
</comment>
<gene>
    <name evidence="3" type="ORF">HAX54_023953</name>
</gene>
<reference evidence="3 4" key="1">
    <citation type="journal article" date="2021" name="BMC Genomics">
        <title>Datura genome reveals duplications of psychoactive alkaloid biosynthetic genes and high mutation rate following tissue culture.</title>
        <authorList>
            <person name="Rajewski A."/>
            <person name="Carter-House D."/>
            <person name="Stajich J."/>
            <person name="Litt A."/>
        </authorList>
    </citation>
    <scope>NUCLEOTIDE SEQUENCE [LARGE SCALE GENOMIC DNA]</scope>
    <source>
        <strain evidence="3">AR-01</strain>
    </source>
</reference>
<evidence type="ECO:0000259" key="2">
    <source>
        <dbReference type="Pfam" id="PF03468"/>
    </source>
</evidence>
<evidence type="ECO:0000313" key="4">
    <source>
        <dbReference type="Proteomes" id="UP000823775"/>
    </source>
</evidence>
<dbReference type="InterPro" id="IPR045177">
    <property type="entry name" value="FDM1-5/IDN2"/>
</dbReference>
<dbReference type="Pfam" id="PF03468">
    <property type="entry name" value="XS"/>
    <property type="match status" value="1"/>
</dbReference>
<proteinExistence type="predicted"/>